<protein>
    <submittedName>
        <fullName evidence="2">Uncharacterized protein</fullName>
    </submittedName>
</protein>
<feature type="transmembrane region" description="Helical" evidence="1">
    <location>
        <begin position="74"/>
        <end position="95"/>
    </location>
</feature>
<accession>H1YFC8</accession>
<sequence>MKIAVVLMILLSIWPGVDVPDLWGYISLHSIEFPGAFTNIKANSMASFSAICWLGLLVSHGFVVSLPFLTRKPYFTSVLIMAPFLFVLFFVLYFIPALLLLIPFIAVWLIALMIQFRLNYINKKGSPKPGSLFL</sequence>
<organism evidence="2 3">
    <name type="scientific">Mucilaginibacter paludis DSM 18603</name>
    <dbReference type="NCBI Taxonomy" id="714943"/>
    <lineage>
        <taxon>Bacteria</taxon>
        <taxon>Pseudomonadati</taxon>
        <taxon>Bacteroidota</taxon>
        <taxon>Sphingobacteriia</taxon>
        <taxon>Sphingobacteriales</taxon>
        <taxon>Sphingobacteriaceae</taxon>
        <taxon>Mucilaginibacter</taxon>
    </lineage>
</organism>
<keyword evidence="1" id="KW-0812">Transmembrane</keyword>
<dbReference type="HOGENOM" id="CLU_1893857_0_0_10"/>
<evidence type="ECO:0000313" key="2">
    <source>
        <dbReference type="EMBL" id="EHQ26267.1"/>
    </source>
</evidence>
<dbReference type="Proteomes" id="UP000002774">
    <property type="component" value="Chromosome"/>
</dbReference>
<keyword evidence="1" id="KW-0472">Membrane</keyword>
<dbReference type="AlphaFoldDB" id="H1YFC8"/>
<gene>
    <name evidence="2" type="ORF">Mucpa_2127</name>
</gene>
<name>H1YFC8_9SPHI</name>
<proteinExistence type="predicted"/>
<feature type="transmembrane region" description="Helical" evidence="1">
    <location>
        <begin position="42"/>
        <end position="62"/>
    </location>
</feature>
<dbReference type="EMBL" id="CM001403">
    <property type="protein sequence ID" value="EHQ26267.1"/>
    <property type="molecule type" value="Genomic_DNA"/>
</dbReference>
<evidence type="ECO:0000313" key="3">
    <source>
        <dbReference type="Proteomes" id="UP000002774"/>
    </source>
</evidence>
<feature type="transmembrane region" description="Helical" evidence="1">
    <location>
        <begin position="101"/>
        <end position="118"/>
    </location>
</feature>
<keyword evidence="3" id="KW-1185">Reference proteome</keyword>
<reference evidence="2" key="1">
    <citation type="submission" date="2011-09" db="EMBL/GenBank/DDBJ databases">
        <title>The permanent draft genome of Mucilaginibacter paludis DSM 18603.</title>
        <authorList>
            <consortium name="US DOE Joint Genome Institute (JGI-PGF)"/>
            <person name="Lucas S."/>
            <person name="Han J."/>
            <person name="Lapidus A."/>
            <person name="Bruce D."/>
            <person name="Goodwin L."/>
            <person name="Pitluck S."/>
            <person name="Peters L."/>
            <person name="Kyrpides N."/>
            <person name="Mavromatis K."/>
            <person name="Ivanova N."/>
            <person name="Mikhailova N."/>
            <person name="Held B."/>
            <person name="Detter J.C."/>
            <person name="Tapia R."/>
            <person name="Han C."/>
            <person name="Land M."/>
            <person name="Hauser L."/>
            <person name="Markowitz V."/>
            <person name="Cheng J.-F."/>
            <person name="Hugenholtz P."/>
            <person name="Woyke T."/>
            <person name="Wu D."/>
            <person name="Tindall B."/>
            <person name="Brambilla E."/>
            <person name="Klenk H.-P."/>
            <person name="Eisen J.A."/>
        </authorList>
    </citation>
    <scope>NUCLEOTIDE SEQUENCE [LARGE SCALE GENOMIC DNA]</scope>
    <source>
        <strain evidence="2">DSM 18603</strain>
    </source>
</reference>
<dbReference type="RefSeq" id="WP_008506320.1">
    <property type="nucleotide sequence ID" value="NZ_CM001403.1"/>
</dbReference>
<keyword evidence="1" id="KW-1133">Transmembrane helix</keyword>
<evidence type="ECO:0000256" key="1">
    <source>
        <dbReference type="SAM" id="Phobius"/>
    </source>
</evidence>